<proteinExistence type="predicted"/>
<dbReference type="RefSeq" id="WP_073192523.1">
    <property type="nucleotide sequence ID" value="NZ_FQTW01000003.1"/>
</dbReference>
<evidence type="ECO:0000313" key="3">
    <source>
        <dbReference type="Proteomes" id="UP000184462"/>
    </source>
</evidence>
<protein>
    <recommendedName>
        <fullName evidence="4">DUF4199 domain-containing protein</fullName>
    </recommendedName>
</protein>
<name>A0A1M4URL8_9FLAO</name>
<keyword evidence="1" id="KW-0472">Membrane</keyword>
<accession>A0A1M4URL8</accession>
<evidence type="ECO:0008006" key="4">
    <source>
        <dbReference type="Google" id="ProtNLM"/>
    </source>
</evidence>
<dbReference type="STRING" id="1155689.SAMN05444278_10371"/>
<reference evidence="2 3" key="1">
    <citation type="submission" date="2016-11" db="EMBL/GenBank/DDBJ databases">
        <authorList>
            <person name="Jaros S."/>
            <person name="Januszkiewicz K."/>
            <person name="Wedrychowicz H."/>
        </authorList>
    </citation>
    <scope>NUCLEOTIDE SEQUENCE [LARGE SCALE GENOMIC DNA]</scope>
    <source>
        <strain evidence="2 3">DSM 25661</strain>
    </source>
</reference>
<keyword evidence="3" id="KW-1185">Reference proteome</keyword>
<organism evidence="2 3">
    <name type="scientific">Psychroflexus salarius</name>
    <dbReference type="NCBI Taxonomy" id="1155689"/>
    <lineage>
        <taxon>Bacteria</taxon>
        <taxon>Pseudomonadati</taxon>
        <taxon>Bacteroidota</taxon>
        <taxon>Flavobacteriia</taxon>
        <taxon>Flavobacteriales</taxon>
        <taxon>Flavobacteriaceae</taxon>
        <taxon>Psychroflexus</taxon>
    </lineage>
</organism>
<feature type="transmembrane region" description="Helical" evidence="1">
    <location>
        <begin position="34"/>
        <end position="52"/>
    </location>
</feature>
<dbReference type="Proteomes" id="UP000184462">
    <property type="component" value="Unassembled WGS sequence"/>
</dbReference>
<dbReference type="EMBL" id="FQTW01000003">
    <property type="protein sequence ID" value="SHE59329.1"/>
    <property type="molecule type" value="Genomic_DNA"/>
</dbReference>
<dbReference type="AlphaFoldDB" id="A0A1M4URL8"/>
<keyword evidence="1" id="KW-0812">Transmembrane</keyword>
<sequence>MTKFILPVRFGVALTTSLIAYFLVLSLFDLHTNPMFSLFNGVITGFAIFEAIRFRRIELKSNYNYSIGFSAGIVTGFIGSILFTIFMTIYATEVEPKFINQLATNFSNSYNIGPGIFAFVVAIMGFATSVVLTLSFMQLFKNPIQTES</sequence>
<keyword evidence="1" id="KW-1133">Transmembrane helix</keyword>
<gene>
    <name evidence="2" type="ORF">SAMN05444278_10371</name>
</gene>
<feature type="transmembrane region" description="Helical" evidence="1">
    <location>
        <begin position="112"/>
        <end position="136"/>
    </location>
</feature>
<evidence type="ECO:0000313" key="2">
    <source>
        <dbReference type="EMBL" id="SHE59329.1"/>
    </source>
</evidence>
<feature type="transmembrane region" description="Helical" evidence="1">
    <location>
        <begin position="7"/>
        <end position="28"/>
    </location>
</feature>
<dbReference type="OrthoDB" id="1450060at2"/>
<evidence type="ECO:0000256" key="1">
    <source>
        <dbReference type="SAM" id="Phobius"/>
    </source>
</evidence>
<feature type="transmembrane region" description="Helical" evidence="1">
    <location>
        <begin position="64"/>
        <end position="92"/>
    </location>
</feature>